<keyword evidence="3" id="KW-1185">Reference proteome</keyword>
<reference evidence="2" key="1">
    <citation type="submission" date="2023-07" db="EMBL/GenBank/DDBJ databases">
        <title>draft genome sequence of fig (Ficus carica).</title>
        <authorList>
            <person name="Takahashi T."/>
            <person name="Nishimura K."/>
        </authorList>
    </citation>
    <scope>NUCLEOTIDE SEQUENCE</scope>
</reference>
<dbReference type="Proteomes" id="UP001187192">
    <property type="component" value="Unassembled WGS sequence"/>
</dbReference>
<dbReference type="EMBL" id="BTGU01000102">
    <property type="protein sequence ID" value="GMN60758.1"/>
    <property type="molecule type" value="Genomic_DNA"/>
</dbReference>
<feature type="domain" description="Retrotransposon gag" evidence="1">
    <location>
        <begin position="17"/>
        <end position="107"/>
    </location>
</feature>
<protein>
    <recommendedName>
        <fullName evidence="1">Retrotransposon gag domain-containing protein</fullName>
    </recommendedName>
</protein>
<evidence type="ECO:0000313" key="3">
    <source>
        <dbReference type="Proteomes" id="UP001187192"/>
    </source>
</evidence>
<gene>
    <name evidence="2" type="ORF">TIFTF001_029851</name>
</gene>
<name>A0AA88DSN1_FICCA</name>
<proteinExistence type="predicted"/>
<dbReference type="PANTHER" id="PTHR33223">
    <property type="entry name" value="CCHC-TYPE DOMAIN-CONTAINING PROTEIN"/>
    <property type="match status" value="1"/>
</dbReference>
<accession>A0AA88DSN1</accession>
<comment type="caution">
    <text evidence="2">The sequence shown here is derived from an EMBL/GenBank/DDBJ whole genome shotgun (WGS) entry which is preliminary data.</text>
</comment>
<dbReference type="InterPro" id="IPR005162">
    <property type="entry name" value="Retrotrans_gag_dom"/>
</dbReference>
<sequence length="235" mass="26508">MIETTLHQESRDAIMCKLFPQILKGSVLKWFCQLEPATISSFKEMTKVFLENYSANIYMGMTCKKLYKIVHRLDESLRAFIKQFNKVIAVIPNCHDTIALFALKKGLFSGPSYTPFPPPTKKIIGAIFCGSILSGDTCTSIKKHIRKASSSPPSYLPDDSPVDHIILFHEKEATKLCQPHGDVLVSSLLIANCQVGRIMVDNESLADILFLVALKEIDIDLLEKRIRYLTAQRKF</sequence>
<dbReference type="PANTHER" id="PTHR33223:SF10">
    <property type="entry name" value="AMINOTRANSFERASE-LIKE PLANT MOBILE DOMAIN-CONTAINING PROTEIN"/>
    <property type="match status" value="1"/>
</dbReference>
<dbReference type="Pfam" id="PF03732">
    <property type="entry name" value="Retrotrans_gag"/>
    <property type="match status" value="1"/>
</dbReference>
<organism evidence="2 3">
    <name type="scientific">Ficus carica</name>
    <name type="common">Common fig</name>
    <dbReference type="NCBI Taxonomy" id="3494"/>
    <lineage>
        <taxon>Eukaryota</taxon>
        <taxon>Viridiplantae</taxon>
        <taxon>Streptophyta</taxon>
        <taxon>Embryophyta</taxon>
        <taxon>Tracheophyta</taxon>
        <taxon>Spermatophyta</taxon>
        <taxon>Magnoliopsida</taxon>
        <taxon>eudicotyledons</taxon>
        <taxon>Gunneridae</taxon>
        <taxon>Pentapetalae</taxon>
        <taxon>rosids</taxon>
        <taxon>fabids</taxon>
        <taxon>Rosales</taxon>
        <taxon>Moraceae</taxon>
        <taxon>Ficeae</taxon>
        <taxon>Ficus</taxon>
    </lineage>
</organism>
<dbReference type="AlphaFoldDB" id="A0AA88DSN1"/>
<evidence type="ECO:0000259" key="1">
    <source>
        <dbReference type="Pfam" id="PF03732"/>
    </source>
</evidence>
<evidence type="ECO:0000313" key="2">
    <source>
        <dbReference type="EMBL" id="GMN60758.1"/>
    </source>
</evidence>